<evidence type="ECO:0000256" key="3">
    <source>
        <dbReference type="ARBA" id="ARBA00023015"/>
    </source>
</evidence>
<dbReference type="InterPro" id="IPR036638">
    <property type="entry name" value="HLH_DNA-bd_sf"/>
</dbReference>
<evidence type="ECO:0000313" key="7">
    <source>
        <dbReference type="EnsemblPlants" id="OMERI04G21930.2"/>
    </source>
</evidence>
<dbReference type="EnsemblPlants" id="OMERI04G21930.2">
    <property type="protein sequence ID" value="OMERI04G21930.2"/>
    <property type="gene ID" value="OMERI04G21930"/>
</dbReference>
<dbReference type="STRING" id="40149.A0A0E0DIS2"/>
<sequence>MGDHQMMHAAPAAMYNGGGGTTSSHGVWWSNAVGVPAAATCSTTTELAGYTAWSSALAAGYDGMVADNGGKQAKNTTTASSESPGNNSSVTFQEPASIPDPAAVPQPGLAGFTDWTQPFMNNGAGLHEFLQDGHHDMSASSLMNHSSNNLAVQQAGHHHELLSSFGSDLLLSPTSPYGGFQSSLLRSLMEPTAKQQQQQPALAGLQQYHQYQQQMGHTPAAAAKFTQVVGARDSLQFTNDAPFWNPSAGFGMPAAAAVAAQDQDSVRSAKRSSPAPPRAAATLALKTAMEGVGDSSSVITKKETAFKKPRLETPSPLPTFKVRKEKLGDRITALQQLVSPFGKVREAFDGQCALHYKQQECLELCINIFCAKEFFLFDLLLLSRSIHYIQNNTILFSSRCASVQTDTASVLHETIEYIKFLHDQVGALSAPYLKNGAHQVPHLKNSSPDKSKHGEISLKGRGLCLVPISSTFAVASEVPVELWTPFGANFISSLSPSPLQLALLTHTPSKQALTLSRALSTTRRN</sequence>
<organism evidence="7">
    <name type="scientific">Oryza meridionalis</name>
    <dbReference type="NCBI Taxonomy" id="40149"/>
    <lineage>
        <taxon>Eukaryota</taxon>
        <taxon>Viridiplantae</taxon>
        <taxon>Streptophyta</taxon>
        <taxon>Embryophyta</taxon>
        <taxon>Tracheophyta</taxon>
        <taxon>Spermatophyta</taxon>
        <taxon>Magnoliopsida</taxon>
        <taxon>Liliopsida</taxon>
        <taxon>Poales</taxon>
        <taxon>Poaceae</taxon>
        <taxon>BOP clade</taxon>
        <taxon>Oryzoideae</taxon>
        <taxon>Oryzeae</taxon>
        <taxon>Oryzinae</taxon>
        <taxon>Oryza</taxon>
    </lineage>
</organism>
<evidence type="ECO:0000313" key="8">
    <source>
        <dbReference type="Proteomes" id="UP000008021"/>
    </source>
</evidence>
<dbReference type="GO" id="GO:0005634">
    <property type="term" value="C:nucleus"/>
    <property type="evidence" value="ECO:0007669"/>
    <property type="project" value="UniProtKB-SubCell"/>
</dbReference>
<protein>
    <recommendedName>
        <fullName evidence="9">BHLH domain-containing protein</fullName>
    </recommendedName>
</protein>
<keyword evidence="8" id="KW-1185">Reference proteome</keyword>
<dbReference type="Gramene" id="OMERI04G21930.2">
    <property type="protein sequence ID" value="OMERI04G21930.2"/>
    <property type="gene ID" value="OMERI04G21930"/>
</dbReference>
<dbReference type="AlphaFoldDB" id="A0A0E0DIS2"/>
<evidence type="ECO:0000256" key="2">
    <source>
        <dbReference type="ARBA" id="ARBA00005510"/>
    </source>
</evidence>
<feature type="region of interest" description="Disordered" evidence="6">
    <location>
        <begin position="72"/>
        <end position="104"/>
    </location>
</feature>
<dbReference type="CDD" id="cd11393">
    <property type="entry name" value="bHLH_AtbHLH_like"/>
    <property type="match status" value="1"/>
</dbReference>
<dbReference type="GO" id="GO:0000978">
    <property type="term" value="F:RNA polymerase II cis-regulatory region sequence-specific DNA binding"/>
    <property type="evidence" value="ECO:0007669"/>
    <property type="project" value="TreeGrafter"/>
</dbReference>
<dbReference type="Proteomes" id="UP000008021">
    <property type="component" value="Chromosome 4"/>
</dbReference>
<evidence type="ECO:0000256" key="1">
    <source>
        <dbReference type="ARBA" id="ARBA00004123"/>
    </source>
</evidence>
<reference evidence="7" key="1">
    <citation type="submission" date="2015-04" db="UniProtKB">
        <authorList>
            <consortium name="EnsemblPlants"/>
        </authorList>
    </citation>
    <scope>IDENTIFICATION</scope>
</reference>
<accession>A0A0E0DIS2</accession>
<evidence type="ECO:0008006" key="9">
    <source>
        <dbReference type="Google" id="ProtNLM"/>
    </source>
</evidence>
<dbReference type="PANTHER" id="PTHR16223:SF185">
    <property type="entry name" value="OS04G0631600 PROTEIN"/>
    <property type="match status" value="1"/>
</dbReference>
<dbReference type="HOGENOM" id="CLU_041735_0_0_1"/>
<reference evidence="7" key="2">
    <citation type="submission" date="2018-05" db="EMBL/GenBank/DDBJ databases">
        <title>OmerRS3 (Oryza meridionalis Reference Sequence Version 3).</title>
        <authorList>
            <person name="Zhang J."/>
            <person name="Kudrna D."/>
            <person name="Lee S."/>
            <person name="Talag J."/>
            <person name="Welchert J."/>
            <person name="Wing R.A."/>
        </authorList>
    </citation>
    <scope>NUCLEOTIDE SEQUENCE [LARGE SCALE GENOMIC DNA]</scope>
    <source>
        <strain evidence="7">cv. OR44</strain>
    </source>
</reference>
<keyword evidence="3" id="KW-0805">Transcription regulation</keyword>
<keyword evidence="4" id="KW-0804">Transcription</keyword>
<dbReference type="InterPro" id="IPR045239">
    <property type="entry name" value="bHLH95_bHLH"/>
</dbReference>
<name>A0A0E0DIS2_9ORYZ</name>
<dbReference type="PANTHER" id="PTHR16223">
    <property type="entry name" value="TRANSCRIPTION FACTOR BHLH83-RELATED"/>
    <property type="match status" value="1"/>
</dbReference>
<dbReference type="SUPFAM" id="SSF47459">
    <property type="entry name" value="HLH, helix-loop-helix DNA-binding domain"/>
    <property type="match status" value="1"/>
</dbReference>
<feature type="compositionally biased region" description="Polar residues" evidence="6">
    <location>
        <begin position="73"/>
        <end position="94"/>
    </location>
</feature>
<comment type="subcellular location">
    <subcellularLocation>
        <location evidence="1">Nucleus</location>
    </subcellularLocation>
</comment>
<comment type="similarity">
    <text evidence="2">Belongs to the bHLH protein family.</text>
</comment>
<proteinExistence type="inferred from homology"/>
<dbReference type="GO" id="GO:0000981">
    <property type="term" value="F:DNA-binding transcription factor activity, RNA polymerase II-specific"/>
    <property type="evidence" value="ECO:0007669"/>
    <property type="project" value="TreeGrafter"/>
</dbReference>
<dbReference type="GO" id="GO:0046983">
    <property type="term" value="F:protein dimerization activity"/>
    <property type="evidence" value="ECO:0007669"/>
    <property type="project" value="InterPro"/>
</dbReference>
<keyword evidence="5" id="KW-0539">Nucleus</keyword>
<evidence type="ECO:0000256" key="5">
    <source>
        <dbReference type="ARBA" id="ARBA00023242"/>
    </source>
</evidence>
<dbReference type="InterPro" id="IPR045843">
    <property type="entry name" value="IND-like"/>
</dbReference>
<evidence type="ECO:0000256" key="4">
    <source>
        <dbReference type="ARBA" id="ARBA00023163"/>
    </source>
</evidence>
<evidence type="ECO:0000256" key="6">
    <source>
        <dbReference type="SAM" id="MobiDB-lite"/>
    </source>
</evidence>